<dbReference type="GO" id="GO:0016929">
    <property type="term" value="F:deSUMOylase activity"/>
    <property type="evidence" value="ECO:0007669"/>
    <property type="project" value="TreeGrafter"/>
</dbReference>
<sequence length="390" mass="44613">MAAISFRLRDPYDFVEDWFMTSTYRATYNDCVPPTRGKEQWPAIPSNVVPPRPPNVRIQPGRRKHPIIVDIPPSSDDTSRLKKEKTLKLKVTRSSPPLELKYYGKGELPKEDQERIEKFLTSTTPSALVLPSKDIDIGRKDLVDLTSHMAFVSSDVINAYQNLLKEAEGDKCIYTTSFLYQTLGTAMSPEMFLVDITEERINEAKYWFIPLFDFEHWHLLAVDLQGGKYLHLSSIKNPKYNAGFEKACKFIGNYLQEHFSDLFGRRGTRPVDWEMINLEDIPMQDQSNDCAIFLLAYEEYLQKGRNLDFCQKDMTRRRGEIAAEFLRLFDTCISLYGNTTFGEGGESTTAFPARGNAAPKYEMEPPPTLPRLFLLPGTSFLAFASLTNSY</sequence>
<dbReference type="Pfam" id="PF02902">
    <property type="entry name" value="Peptidase_C48"/>
    <property type="match status" value="1"/>
</dbReference>
<keyword evidence="3" id="KW-0378">Hydrolase</keyword>
<evidence type="ECO:0000256" key="4">
    <source>
        <dbReference type="ARBA" id="ARBA00022807"/>
    </source>
</evidence>
<reference evidence="6" key="1">
    <citation type="submission" date="2020-07" db="EMBL/GenBank/DDBJ databases">
        <authorList>
            <person name="Lin J."/>
        </authorList>
    </citation>
    <scope>NUCLEOTIDE SEQUENCE</scope>
</reference>
<dbReference type="PANTHER" id="PTHR12606">
    <property type="entry name" value="SENTRIN/SUMO-SPECIFIC PROTEASE"/>
    <property type="match status" value="1"/>
</dbReference>
<protein>
    <recommendedName>
        <fullName evidence="5">Ubiquitin-like protease family profile domain-containing protein</fullName>
    </recommendedName>
</protein>
<keyword evidence="2" id="KW-0645">Protease</keyword>
<dbReference type="PROSITE" id="PS50600">
    <property type="entry name" value="ULP_PROTEASE"/>
    <property type="match status" value="1"/>
</dbReference>
<name>A0A6V7NG51_ANACO</name>
<organism evidence="6">
    <name type="scientific">Ananas comosus var. bracteatus</name>
    <name type="common">red pineapple</name>
    <dbReference type="NCBI Taxonomy" id="296719"/>
    <lineage>
        <taxon>Eukaryota</taxon>
        <taxon>Viridiplantae</taxon>
        <taxon>Streptophyta</taxon>
        <taxon>Embryophyta</taxon>
        <taxon>Tracheophyta</taxon>
        <taxon>Spermatophyta</taxon>
        <taxon>Magnoliopsida</taxon>
        <taxon>Liliopsida</taxon>
        <taxon>Poales</taxon>
        <taxon>Bromeliaceae</taxon>
        <taxon>Bromelioideae</taxon>
        <taxon>Ananas</taxon>
    </lineage>
</organism>
<comment type="similarity">
    <text evidence="1">Belongs to the peptidase C48 family.</text>
</comment>
<dbReference type="SUPFAM" id="SSF54001">
    <property type="entry name" value="Cysteine proteinases"/>
    <property type="match status" value="1"/>
</dbReference>
<dbReference type="PANTHER" id="PTHR12606:SF141">
    <property type="entry name" value="GH15225P-RELATED"/>
    <property type="match status" value="1"/>
</dbReference>
<evidence type="ECO:0000256" key="1">
    <source>
        <dbReference type="ARBA" id="ARBA00005234"/>
    </source>
</evidence>
<accession>A0A6V7NG51</accession>
<dbReference type="AlphaFoldDB" id="A0A6V7NG51"/>
<dbReference type="Gene3D" id="3.40.395.10">
    <property type="entry name" value="Adenoviral Proteinase, Chain A"/>
    <property type="match status" value="1"/>
</dbReference>
<dbReference type="InterPro" id="IPR003653">
    <property type="entry name" value="Peptidase_C48_C"/>
</dbReference>
<dbReference type="GO" id="GO:0016926">
    <property type="term" value="P:protein desumoylation"/>
    <property type="evidence" value="ECO:0007669"/>
    <property type="project" value="TreeGrafter"/>
</dbReference>
<dbReference type="EMBL" id="LR862129">
    <property type="protein sequence ID" value="CAD1817580.1"/>
    <property type="molecule type" value="Genomic_DNA"/>
</dbReference>
<evidence type="ECO:0000259" key="5">
    <source>
        <dbReference type="PROSITE" id="PS50600"/>
    </source>
</evidence>
<evidence type="ECO:0000256" key="3">
    <source>
        <dbReference type="ARBA" id="ARBA00022801"/>
    </source>
</evidence>
<evidence type="ECO:0000313" key="6">
    <source>
        <dbReference type="EMBL" id="CAD1817580.1"/>
    </source>
</evidence>
<feature type="domain" description="Ubiquitin-like protease family profile" evidence="5">
    <location>
        <begin position="135"/>
        <end position="301"/>
    </location>
</feature>
<dbReference type="InterPro" id="IPR038765">
    <property type="entry name" value="Papain-like_cys_pep_sf"/>
</dbReference>
<dbReference type="GO" id="GO:0006508">
    <property type="term" value="P:proteolysis"/>
    <property type="evidence" value="ECO:0007669"/>
    <property type="project" value="UniProtKB-KW"/>
</dbReference>
<proteinExistence type="inferred from homology"/>
<keyword evidence="4" id="KW-0788">Thiol protease</keyword>
<gene>
    <name evidence="6" type="ORF">CB5_LOCUS791</name>
</gene>
<evidence type="ECO:0000256" key="2">
    <source>
        <dbReference type="ARBA" id="ARBA00022670"/>
    </source>
</evidence>
<dbReference type="GO" id="GO:0005634">
    <property type="term" value="C:nucleus"/>
    <property type="evidence" value="ECO:0007669"/>
    <property type="project" value="TreeGrafter"/>
</dbReference>